<accession>A0ACC2DMN8</accession>
<gene>
    <name evidence="1" type="ORF">O6H91_05G034000</name>
</gene>
<name>A0ACC2DMN8_DIPCM</name>
<organism evidence="1 2">
    <name type="scientific">Diphasiastrum complanatum</name>
    <name type="common">Issler's clubmoss</name>
    <name type="synonym">Lycopodium complanatum</name>
    <dbReference type="NCBI Taxonomy" id="34168"/>
    <lineage>
        <taxon>Eukaryota</taxon>
        <taxon>Viridiplantae</taxon>
        <taxon>Streptophyta</taxon>
        <taxon>Embryophyta</taxon>
        <taxon>Tracheophyta</taxon>
        <taxon>Lycopodiopsida</taxon>
        <taxon>Lycopodiales</taxon>
        <taxon>Lycopodiaceae</taxon>
        <taxon>Lycopodioideae</taxon>
        <taxon>Diphasiastrum</taxon>
    </lineage>
</organism>
<keyword evidence="2" id="KW-1185">Reference proteome</keyword>
<dbReference type="Proteomes" id="UP001162992">
    <property type="component" value="Chromosome 5"/>
</dbReference>
<proteinExistence type="predicted"/>
<evidence type="ECO:0000313" key="1">
    <source>
        <dbReference type="EMBL" id="KAJ7555367.1"/>
    </source>
</evidence>
<reference evidence="2" key="1">
    <citation type="journal article" date="2024" name="Proc. Natl. Acad. Sci. U.S.A.">
        <title>Extraordinary preservation of gene collinearity over three hundred million years revealed in homosporous lycophytes.</title>
        <authorList>
            <person name="Li C."/>
            <person name="Wickell D."/>
            <person name="Kuo L.Y."/>
            <person name="Chen X."/>
            <person name="Nie B."/>
            <person name="Liao X."/>
            <person name="Peng D."/>
            <person name="Ji J."/>
            <person name="Jenkins J."/>
            <person name="Williams M."/>
            <person name="Shu S."/>
            <person name="Plott C."/>
            <person name="Barry K."/>
            <person name="Rajasekar S."/>
            <person name="Grimwood J."/>
            <person name="Han X."/>
            <person name="Sun S."/>
            <person name="Hou Z."/>
            <person name="He W."/>
            <person name="Dai G."/>
            <person name="Sun C."/>
            <person name="Schmutz J."/>
            <person name="Leebens-Mack J.H."/>
            <person name="Li F.W."/>
            <person name="Wang L."/>
        </authorList>
    </citation>
    <scope>NUCLEOTIDE SEQUENCE [LARGE SCALE GENOMIC DNA]</scope>
    <source>
        <strain evidence="2">cv. PW_Plant_1</strain>
    </source>
</reference>
<dbReference type="EMBL" id="CM055096">
    <property type="protein sequence ID" value="KAJ7555367.1"/>
    <property type="molecule type" value="Genomic_DNA"/>
</dbReference>
<protein>
    <submittedName>
        <fullName evidence="1">Uncharacterized protein</fullName>
    </submittedName>
</protein>
<evidence type="ECO:0000313" key="2">
    <source>
        <dbReference type="Proteomes" id="UP001162992"/>
    </source>
</evidence>
<comment type="caution">
    <text evidence="1">The sequence shown here is derived from an EMBL/GenBank/DDBJ whole genome shotgun (WGS) entry which is preliminary data.</text>
</comment>
<sequence>MSVTLSSILHINDFYSMRATSNNEQPNLMINNDLDDQKPSPSSHVPTTGLEFKDITYTIVKKQKVDGVKSQLHVDLLSKITGYAPKGQITAVMGPSGAGKSTLLDALAGRIHSGSLSGMLTMDGRPVSSAMIKGMSAYVMQDDQLFPLLTVWETLLFAAQVRLPQSLSLREKEEDVEKLLDQLGLTDVRNTFIGDEGHRGVSGGERRRVSIGVDIIHRPALLFLDEPTSGLDSTSAYNVIERLHDIAKSGSTIIFSIHQPSYRIQCLISHLIILARGRTVFQGSPKSVKTYLTALGQELPQGENPIEYLLDVIQEQETTSELEYEIVQDYIEHQKSHAHPVSYCTTTSRLEDARASELQSQKKSTELEAAAKTPLRSPYCNEQYSNSFNFHDYIGGYNSLWLDKSSPDQSPSTNQIESAYVNPEVRRDRSPSSDNVHSKELPSSDQSADASINNSYHVSDEEDPSRCKRKSQQPTSTYANSWWKELLLLIHRNSKLILRTPEFFLTRLIVITTMGVILATFFHSPPNNLKGLIQLISFLIFTVCIFVFSSNDALPAFIQERQIFIRETSHNAYRASSYVIAGLITSLPFFALQTFPYVCINWFALHLHGNLEGFSFFFLLLYCTLFSTNSLVRLVSALVPDVTLGYTVLIGCTSIFFLLCGYFVRSTAIPRYWYWIHLLSPLKYSYQALLSNQFDDDTCYENIGPNCVLNGKGVLRGLGVQSPKTKWECLAILVAWGMFYCFGFYCVLRFGSKNKRK</sequence>